<name>A0A085WVU0_9BACT</name>
<evidence type="ECO:0000256" key="2">
    <source>
        <dbReference type="ARBA" id="ARBA00022475"/>
    </source>
</evidence>
<feature type="domain" description="ABC3 transporter permease C-terminal" evidence="8">
    <location>
        <begin position="567"/>
        <end position="694"/>
    </location>
</feature>
<evidence type="ECO:0000256" key="7">
    <source>
        <dbReference type="SAM" id="Phobius"/>
    </source>
</evidence>
<feature type="transmembrane region" description="Helical" evidence="7">
    <location>
        <begin position="605"/>
        <end position="638"/>
    </location>
</feature>
<evidence type="ECO:0000313" key="10">
    <source>
        <dbReference type="Proteomes" id="UP000028725"/>
    </source>
</evidence>
<keyword evidence="3 7" id="KW-0812">Transmembrane</keyword>
<dbReference type="Proteomes" id="UP000028725">
    <property type="component" value="Unassembled WGS sequence"/>
</dbReference>
<dbReference type="Pfam" id="PF02687">
    <property type="entry name" value="FtsX"/>
    <property type="match status" value="1"/>
</dbReference>
<keyword evidence="4 7" id="KW-1133">Transmembrane helix</keyword>
<keyword evidence="9" id="KW-0132">Cell division</keyword>
<accession>A0A085WVU0</accession>
<comment type="subcellular location">
    <subcellularLocation>
        <location evidence="1">Cell membrane</location>
        <topology evidence="1">Multi-pass membrane protein</topology>
    </subcellularLocation>
</comment>
<feature type="transmembrane region" description="Helical" evidence="7">
    <location>
        <begin position="562"/>
        <end position="584"/>
    </location>
</feature>
<sequence>MGTLKLLLQVAFRNLFKSWVNVIIGGIIFFATFLVVTGGALLDSVDSSMSRSIIGSIAGHIQVYSEKSKEELALFVTMGGEADVAAMDSFSPIKAALEKHPNVKTVVPMGANGALITSGNTVDLTLARLRGLYRKNAEEGDTPERRAQIDSLKAHVRHLAELLEAEKATRTKLVREETLDPAEVAALAKARSEEFWAGFDKDPFGSLEFLENQLAPQVADGDLLYIRYVGTDLDAFQKSFDRMQIIDGTAVPQGKRGMLLSKYFYEEFLKLKSARRMDLIKEALETKQKTIASDPLLQRYVKENSTQPREIVYQLDPMKSQQAVSRLQDILQSKETDLSKLVSQFLTVTDENFDTRYKQYYEQLVPLLDLYRLKMGDTITITAFSRTGYVQSVNVPIYGTYQFSGLEKSPLAGSANLMDLVSFRELYGYLTEEKKEEIALLKQKSGAAEVKRENAEEALFGEAAPSTLVADATPGLINENEQITSTGAALRNEDLLKRVYSQKEIEEGMVLSSAIILKDPEKLETTLSELGKSQELKDLKLRVVSWQKAAGLIGQFVLMMRMVLWGIIVILFVVILAIINNAVMMATLQRVREVGTMRAIGAQRSFILAMVMLETVVLGAVFGGLGAGAGSALIRWLGKVGIPAGTEELYFFFSGPRLLPTLSASNIVVAFILVVGVSLFSTFYPAFMATRVSPVTAMQTDE</sequence>
<feature type="transmembrane region" description="Helical" evidence="7">
    <location>
        <begin position="20"/>
        <end position="42"/>
    </location>
</feature>
<dbReference type="OrthoDB" id="5525560at2"/>
<evidence type="ECO:0000256" key="5">
    <source>
        <dbReference type="ARBA" id="ARBA00023136"/>
    </source>
</evidence>
<evidence type="ECO:0000256" key="6">
    <source>
        <dbReference type="ARBA" id="ARBA00038076"/>
    </source>
</evidence>
<dbReference type="PANTHER" id="PTHR30572:SF4">
    <property type="entry name" value="ABC TRANSPORTER PERMEASE YTRF"/>
    <property type="match status" value="1"/>
</dbReference>
<keyword evidence="9" id="KW-0131">Cell cycle</keyword>
<evidence type="ECO:0000256" key="4">
    <source>
        <dbReference type="ARBA" id="ARBA00022989"/>
    </source>
</evidence>
<dbReference type="AlphaFoldDB" id="A0A085WVU0"/>
<comment type="caution">
    <text evidence="9">The sequence shown here is derived from an EMBL/GenBank/DDBJ whole genome shotgun (WGS) entry which is preliminary data.</text>
</comment>
<proteinExistence type="inferred from homology"/>
<keyword evidence="10" id="KW-1185">Reference proteome</keyword>
<organism evidence="9 10">
    <name type="scientific">Hyalangium minutum</name>
    <dbReference type="NCBI Taxonomy" id="394096"/>
    <lineage>
        <taxon>Bacteria</taxon>
        <taxon>Pseudomonadati</taxon>
        <taxon>Myxococcota</taxon>
        <taxon>Myxococcia</taxon>
        <taxon>Myxococcales</taxon>
        <taxon>Cystobacterineae</taxon>
        <taxon>Archangiaceae</taxon>
        <taxon>Hyalangium</taxon>
    </lineage>
</organism>
<dbReference type="GO" id="GO:0022857">
    <property type="term" value="F:transmembrane transporter activity"/>
    <property type="evidence" value="ECO:0007669"/>
    <property type="project" value="TreeGrafter"/>
</dbReference>
<keyword evidence="2" id="KW-1003">Cell membrane</keyword>
<keyword evidence="5 7" id="KW-0472">Membrane</keyword>
<evidence type="ECO:0000256" key="1">
    <source>
        <dbReference type="ARBA" id="ARBA00004651"/>
    </source>
</evidence>
<comment type="similarity">
    <text evidence="6">Belongs to the ABC-4 integral membrane protein family.</text>
</comment>
<evidence type="ECO:0000313" key="9">
    <source>
        <dbReference type="EMBL" id="KFE71803.1"/>
    </source>
</evidence>
<dbReference type="InterPro" id="IPR050250">
    <property type="entry name" value="Macrolide_Exporter_MacB"/>
</dbReference>
<evidence type="ECO:0000256" key="3">
    <source>
        <dbReference type="ARBA" id="ARBA00022692"/>
    </source>
</evidence>
<dbReference type="GO" id="GO:0051301">
    <property type="term" value="P:cell division"/>
    <property type="evidence" value="ECO:0007669"/>
    <property type="project" value="UniProtKB-KW"/>
</dbReference>
<dbReference type="PANTHER" id="PTHR30572">
    <property type="entry name" value="MEMBRANE COMPONENT OF TRANSPORTER-RELATED"/>
    <property type="match status" value="1"/>
</dbReference>
<dbReference type="InterPro" id="IPR003838">
    <property type="entry name" value="ABC3_permease_C"/>
</dbReference>
<feature type="transmembrane region" description="Helical" evidence="7">
    <location>
        <begin position="658"/>
        <end position="684"/>
    </location>
</feature>
<dbReference type="PATRIC" id="fig|394096.3.peg.62"/>
<dbReference type="STRING" id="394096.DB31_0064"/>
<gene>
    <name evidence="9" type="ORF">DB31_0064</name>
</gene>
<reference evidence="9 10" key="1">
    <citation type="submission" date="2014-04" db="EMBL/GenBank/DDBJ databases">
        <title>Genome assembly of Hyalangium minutum DSM 14724.</title>
        <authorList>
            <person name="Sharma G."/>
            <person name="Subramanian S."/>
        </authorList>
    </citation>
    <scope>NUCLEOTIDE SEQUENCE [LARGE SCALE GENOMIC DNA]</scope>
    <source>
        <strain evidence="9 10">DSM 14724</strain>
    </source>
</reference>
<protein>
    <submittedName>
        <fullName evidence="9">Cell division protein FtsX</fullName>
    </submittedName>
</protein>
<dbReference type="EMBL" id="JMCB01000001">
    <property type="protein sequence ID" value="KFE71803.1"/>
    <property type="molecule type" value="Genomic_DNA"/>
</dbReference>
<dbReference type="RefSeq" id="WP_044180531.1">
    <property type="nucleotide sequence ID" value="NZ_JMCB01000001.1"/>
</dbReference>
<evidence type="ECO:0000259" key="8">
    <source>
        <dbReference type="Pfam" id="PF02687"/>
    </source>
</evidence>
<dbReference type="GO" id="GO:0005886">
    <property type="term" value="C:plasma membrane"/>
    <property type="evidence" value="ECO:0007669"/>
    <property type="project" value="UniProtKB-SubCell"/>
</dbReference>